<dbReference type="EMBL" id="CM010718">
    <property type="protein sequence ID" value="RZC59917.1"/>
    <property type="molecule type" value="Genomic_DNA"/>
</dbReference>
<sequence>MPVPRVAENSCKHFFFQACESRVIQIVLSLGKIPLIHYYHSSSLSLSQTDLTLNKKSSPVIESLAPLKPEEVRKVVISPTLVQNPSPGNLQSSHLALHVNEDESYCSAFIASGCNIYKLEKILQLPREIDPLDLCTYEAVVRKKIGDETDRETGVEREFLVFLFILAFTLQM</sequence>
<reference evidence="1 2" key="1">
    <citation type="journal article" date="2018" name="Science">
        <title>The opium poppy genome and morphinan production.</title>
        <authorList>
            <person name="Guo L."/>
            <person name="Winzer T."/>
            <person name="Yang X."/>
            <person name="Li Y."/>
            <person name="Ning Z."/>
            <person name="He Z."/>
            <person name="Teodor R."/>
            <person name="Lu Y."/>
            <person name="Bowser T.A."/>
            <person name="Graham I.A."/>
            <person name="Ye K."/>
        </authorList>
    </citation>
    <scope>NUCLEOTIDE SEQUENCE [LARGE SCALE GENOMIC DNA]</scope>
    <source>
        <strain evidence="2">cv. HN1</strain>
        <tissue evidence="1">Leaves</tissue>
    </source>
</reference>
<protein>
    <submittedName>
        <fullName evidence="1">Uncharacterized protein</fullName>
    </submittedName>
</protein>
<keyword evidence="2" id="KW-1185">Reference proteome</keyword>
<accession>A0A4Y7JGN5</accession>
<dbReference type="PANTHER" id="PTHR47467:SF1">
    <property type="entry name" value="WD40 REPEAT-CONTAINING PROTEIN"/>
    <property type="match status" value="1"/>
</dbReference>
<gene>
    <name evidence="1" type="ORF">C5167_007219</name>
</gene>
<dbReference type="AlphaFoldDB" id="A0A4Y7JGN5"/>
<dbReference type="Proteomes" id="UP000316621">
    <property type="component" value="Chromosome 4"/>
</dbReference>
<name>A0A4Y7JGN5_PAPSO</name>
<evidence type="ECO:0000313" key="2">
    <source>
        <dbReference type="Proteomes" id="UP000316621"/>
    </source>
</evidence>
<dbReference type="PANTHER" id="PTHR47467">
    <property type="entry name" value="OS01G0867200 PROTEIN"/>
    <property type="match status" value="1"/>
</dbReference>
<proteinExistence type="predicted"/>
<organism evidence="1 2">
    <name type="scientific">Papaver somniferum</name>
    <name type="common">Opium poppy</name>
    <dbReference type="NCBI Taxonomy" id="3469"/>
    <lineage>
        <taxon>Eukaryota</taxon>
        <taxon>Viridiplantae</taxon>
        <taxon>Streptophyta</taxon>
        <taxon>Embryophyta</taxon>
        <taxon>Tracheophyta</taxon>
        <taxon>Spermatophyta</taxon>
        <taxon>Magnoliopsida</taxon>
        <taxon>Ranunculales</taxon>
        <taxon>Papaveraceae</taxon>
        <taxon>Papaveroideae</taxon>
        <taxon>Papaver</taxon>
    </lineage>
</organism>
<dbReference type="Gramene" id="RZC59917">
    <property type="protein sequence ID" value="RZC59917"/>
    <property type="gene ID" value="C5167_007219"/>
</dbReference>
<evidence type="ECO:0000313" key="1">
    <source>
        <dbReference type="EMBL" id="RZC59917.1"/>
    </source>
</evidence>